<dbReference type="Proteomes" id="UP001595798">
    <property type="component" value="Unassembled WGS sequence"/>
</dbReference>
<sequence>MDTSQIRKPSAQTVGISTLVLSLLGGLVAGAWYYQEHTTTRTQRIKRRANRQIKRVRGRFQDDHLSSGARTGLAIGALGAAAALLLGGSEVYRRTHK</sequence>
<evidence type="ECO:0000256" key="1">
    <source>
        <dbReference type="SAM" id="Phobius"/>
    </source>
</evidence>
<keyword evidence="3" id="KW-1185">Reference proteome</keyword>
<keyword evidence="1" id="KW-1133">Transmembrane helix</keyword>
<comment type="caution">
    <text evidence="2">The sequence shown here is derived from an EMBL/GenBank/DDBJ whole genome shotgun (WGS) entry which is preliminary data.</text>
</comment>
<evidence type="ECO:0000313" key="2">
    <source>
        <dbReference type="EMBL" id="MFC4258548.1"/>
    </source>
</evidence>
<dbReference type="EMBL" id="JBHSDI010000009">
    <property type="protein sequence ID" value="MFC4258548.1"/>
    <property type="molecule type" value="Genomic_DNA"/>
</dbReference>
<evidence type="ECO:0008006" key="4">
    <source>
        <dbReference type="Google" id="ProtNLM"/>
    </source>
</evidence>
<feature type="transmembrane region" description="Helical" evidence="1">
    <location>
        <begin position="12"/>
        <end position="34"/>
    </location>
</feature>
<name>A0ABV8QFY1_9GAMM</name>
<proteinExistence type="predicted"/>
<protein>
    <recommendedName>
        <fullName evidence="4">Transmembrane protein</fullName>
    </recommendedName>
</protein>
<reference evidence="3" key="1">
    <citation type="journal article" date="2019" name="Int. J. Syst. Evol. Microbiol.">
        <title>The Global Catalogue of Microorganisms (GCM) 10K type strain sequencing project: providing services to taxonomists for standard genome sequencing and annotation.</title>
        <authorList>
            <consortium name="The Broad Institute Genomics Platform"/>
            <consortium name="The Broad Institute Genome Sequencing Center for Infectious Disease"/>
            <person name="Wu L."/>
            <person name="Ma J."/>
        </authorList>
    </citation>
    <scope>NUCLEOTIDE SEQUENCE [LARGE SCALE GENOMIC DNA]</scope>
    <source>
        <strain evidence="3">CECT 7297</strain>
    </source>
</reference>
<keyword evidence="1" id="KW-0812">Transmembrane</keyword>
<accession>A0ABV8QFY1</accession>
<organism evidence="2 3">
    <name type="scientific">Marinobacter lacisalsi</name>
    <dbReference type="NCBI Taxonomy" id="475979"/>
    <lineage>
        <taxon>Bacteria</taxon>
        <taxon>Pseudomonadati</taxon>
        <taxon>Pseudomonadota</taxon>
        <taxon>Gammaproteobacteria</taxon>
        <taxon>Pseudomonadales</taxon>
        <taxon>Marinobacteraceae</taxon>
        <taxon>Marinobacter</taxon>
    </lineage>
</organism>
<feature type="transmembrane region" description="Helical" evidence="1">
    <location>
        <begin position="73"/>
        <end position="92"/>
    </location>
</feature>
<dbReference type="RefSeq" id="WP_379886076.1">
    <property type="nucleotide sequence ID" value="NZ_JBHSDI010000009.1"/>
</dbReference>
<keyword evidence="1" id="KW-0472">Membrane</keyword>
<evidence type="ECO:0000313" key="3">
    <source>
        <dbReference type="Proteomes" id="UP001595798"/>
    </source>
</evidence>
<gene>
    <name evidence="2" type="ORF">ACFOZ5_05795</name>
</gene>